<evidence type="ECO:0000313" key="12">
    <source>
        <dbReference type="EMBL" id="ORC91751.1"/>
    </source>
</evidence>
<feature type="transmembrane region" description="Helical" evidence="11">
    <location>
        <begin position="509"/>
        <end position="532"/>
    </location>
</feature>
<feature type="transmembrane region" description="Helical" evidence="11">
    <location>
        <begin position="1174"/>
        <end position="1197"/>
    </location>
</feature>
<feature type="transmembrane region" description="Helical" evidence="11">
    <location>
        <begin position="544"/>
        <end position="562"/>
    </location>
</feature>
<feature type="transmembrane region" description="Helical" evidence="11">
    <location>
        <begin position="1119"/>
        <end position="1139"/>
    </location>
</feature>
<dbReference type="VEuPathDB" id="TriTrypDB:TM35_000053470"/>
<feature type="transmembrane region" description="Helical" evidence="11">
    <location>
        <begin position="301"/>
        <end position="321"/>
    </location>
</feature>
<feature type="transmembrane region" description="Helical" evidence="11">
    <location>
        <begin position="40"/>
        <end position="61"/>
    </location>
</feature>
<dbReference type="Pfam" id="PF03982">
    <property type="entry name" value="DAGAT"/>
    <property type="match status" value="1"/>
</dbReference>
<comment type="subcellular location">
    <subcellularLocation>
        <location evidence="1">Endoplasmic reticulum membrane</location>
        <topology evidence="1">Multi-pass membrane protein</topology>
    </subcellularLocation>
</comment>
<reference evidence="12 13" key="1">
    <citation type="submission" date="2017-03" db="EMBL/GenBank/DDBJ databases">
        <title>An alternative strategy for trypanosome survival in the mammalian bloodstream revealed through genome and transcriptome analysis of the ubiquitous bovine parasite Trypanosoma (Megatrypanum) theileri.</title>
        <authorList>
            <person name="Kelly S."/>
            <person name="Ivens A."/>
            <person name="Mott A."/>
            <person name="O'Neill E."/>
            <person name="Emms D."/>
            <person name="Macleod O."/>
            <person name="Voorheis P."/>
            <person name="Matthews J."/>
            <person name="Matthews K."/>
            <person name="Carrington M."/>
        </authorList>
    </citation>
    <scope>NUCLEOTIDE SEQUENCE [LARGE SCALE GENOMIC DNA]</scope>
    <source>
        <strain evidence="12">Edinburgh</strain>
    </source>
</reference>
<feature type="transmembrane region" description="Helical" evidence="11">
    <location>
        <begin position="383"/>
        <end position="404"/>
    </location>
</feature>
<dbReference type="PANTHER" id="PTHR12317:SF34">
    <property type="entry name" value="ACYLTRANSFERASE"/>
    <property type="match status" value="1"/>
</dbReference>
<organism evidence="12 13">
    <name type="scientific">Trypanosoma theileri</name>
    <dbReference type="NCBI Taxonomy" id="67003"/>
    <lineage>
        <taxon>Eukaryota</taxon>
        <taxon>Discoba</taxon>
        <taxon>Euglenozoa</taxon>
        <taxon>Kinetoplastea</taxon>
        <taxon>Metakinetoplastina</taxon>
        <taxon>Trypanosomatida</taxon>
        <taxon>Trypanosomatidae</taxon>
        <taxon>Trypanosoma</taxon>
    </lineage>
</organism>
<dbReference type="OrthoDB" id="264532at2759"/>
<comment type="caution">
    <text evidence="12">The sequence shown here is derived from an EMBL/GenBank/DDBJ whole genome shotgun (WGS) entry which is preliminary data.</text>
</comment>
<evidence type="ECO:0000256" key="3">
    <source>
        <dbReference type="ARBA" id="ARBA00022516"/>
    </source>
</evidence>
<evidence type="ECO:0000256" key="1">
    <source>
        <dbReference type="ARBA" id="ARBA00004477"/>
    </source>
</evidence>
<feature type="transmembrane region" description="Helical" evidence="11">
    <location>
        <begin position="234"/>
        <end position="254"/>
    </location>
</feature>
<keyword evidence="7 11" id="KW-1133">Transmembrane helix</keyword>
<dbReference type="Proteomes" id="UP000192257">
    <property type="component" value="Unassembled WGS sequence"/>
</dbReference>
<feature type="transmembrane region" description="Helical" evidence="11">
    <location>
        <begin position="797"/>
        <end position="821"/>
    </location>
</feature>
<evidence type="ECO:0000256" key="9">
    <source>
        <dbReference type="ARBA" id="ARBA00023136"/>
    </source>
</evidence>
<feature type="transmembrane region" description="Helical" evidence="11">
    <location>
        <begin position="842"/>
        <end position="862"/>
    </location>
</feature>
<feature type="transmembrane region" description="Helical" evidence="11">
    <location>
        <begin position="772"/>
        <end position="791"/>
    </location>
</feature>
<evidence type="ECO:0000256" key="4">
    <source>
        <dbReference type="ARBA" id="ARBA00022679"/>
    </source>
</evidence>
<evidence type="ECO:0000256" key="8">
    <source>
        <dbReference type="ARBA" id="ARBA00023098"/>
    </source>
</evidence>
<keyword evidence="13" id="KW-1185">Reference proteome</keyword>
<feature type="transmembrane region" description="Helical" evidence="11">
    <location>
        <begin position="114"/>
        <end position="138"/>
    </location>
</feature>
<feature type="transmembrane region" description="Helical" evidence="11">
    <location>
        <begin position="274"/>
        <end position="295"/>
    </location>
</feature>
<proteinExistence type="inferred from homology"/>
<keyword evidence="10 12" id="KW-0012">Acyltransferase</keyword>
<dbReference type="STRING" id="67003.A0A1X0P4J0"/>
<evidence type="ECO:0000256" key="7">
    <source>
        <dbReference type="ARBA" id="ARBA00022989"/>
    </source>
</evidence>
<protein>
    <submittedName>
        <fullName evidence="12">Putative diacylglycerol acyltransferase</fullName>
    </submittedName>
</protein>
<feature type="transmembrane region" description="Helical" evidence="11">
    <location>
        <begin position="962"/>
        <end position="982"/>
    </location>
</feature>
<dbReference type="InterPro" id="IPR007130">
    <property type="entry name" value="DAGAT"/>
</dbReference>
<feature type="transmembrane region" description="Helical" evidence="11">
    <location>
        <begin position="81"/>
        <end position="102"/>
    </location>
</feature>
<feature type="transmembrane region" description="Helical" evidence="11">
    <location>
        <begin position="1090"/>
        <end position="1113"/>
    </location>
</feature>
<feature type="transmembrane region" description="Helical" evidence="11">
    <location>
        <begin position="467"/>
        <end position="488"/>
    </location>
</feature>
<feature type="transmembrane region" description="Helical" evidence="11">
    <location>
        <begin position="342"/>
        <end position="363"/>
    </location>
</feature>
<feature type="transmembrane region" description="Helical" evidence="11">
    <location>
        <begin position="425"/>
        <end position="447"/>
    </location>
</feature>
<accession>A0A1X0P4J0</accession>
<evidence type="ECO:0000313" key="13">
    <source>
        <dbReference type="Proteomes" id="UP000192257"/>
    </source>
</evidence>
<evidence type="ECO:0000256" key="6">
    <source>
        <dbReference type="ARBA" id="ARBA00022824"/>
    </source>
</evidence>
<dbReference type="EMBL" id="NBCO01000005">
    <property type="protein sequence ID" value="ORC91751.1"/>
    <property type="molecule type" value="Genomic_DNA"/>
</dbReference>
<evidence type="ECO:0000256" key="2">
    <source>
        <dbReference type="ARBA" id="ARBA00005420"/>
    </source>
</evidence>
<feature type="transmembrane region" description="Helical" evidence="11">
    <location>
        <begin position="1025"/>
        <end position="1045"/>
    </location>
</feature>
<dbReference type="GO" id="GO:0008374">
    <property type="term" value="F:O-acyltransferase activity"/>
    <property type="evidence" value="ECO:0007669"/>
    <property type="project" value="InterPro"/>
</dbReference>
<gene>
    <name evidence="12" type="ORF">TM35_000053470</name>
</gene>
<dbReference type="GO" id="GO:0006629">
    <property type="term" value="P:lipid metabolic process"/>
    <property type="evidence" value="ECO:0007669"/>
    <property type="project" value="UniProtKB-KW"/>
</dbReference>
<dbReference type="GeneID" id="39982782"/>
<evidence type="ECO:0000256" key="5">
    <source>
        <dbReference type="ARBA" id="ARBA00022692"/>
    </source>
</evidence>
<feature type="transmembrane region" description="Helical" evidence="11">
    <location>
        <begin position="630"/>
        <end position="652"/>
    </location>
</feature>
<dbReference type="PANTHER" id="PTHR12317">
    <property type="entry name" value="DIACYLGLYCEROL O-ACYLTRANSFERASE"/>
    <property type="match status" value="1"/>
</dbReference>
<keyword evidence="6" id="KW-0256">Endoplasmic reticulum</keyword>
<feature type="transmembrane region" description="Helical" evidence="11">
    <location>
        <begin position="1151"/>
        <end position="1168"/>
    </location>
</feature>
<keyword evidence="4 12" id="KW-0808">Transferase</keyword>
<dbReference type="RefSeq" id="XP_028885817.1">
    <property type="nucleotide sequence ID" value="XM_029023002.1"/>
</dbReference>
<sequence length="1478" mass="165681">MSEDHDSDLISHLSCDHITKNEDSFDSSGSDIYTVPRFSTLSLCIIWVLGLILSLMFGVLADVFQDGAPAFPLIPVTHLAVGLNGLCAFLSIPLGFNLWNGYSIYQPFAGGEKYVILQSCGWTLVASCSTLMLVYLLMLHPPGYRYGALTILQIFSSLGNVLLGLSLRFFSPAEARRRASRVFEEIAQGKRCKSSLLNSMLQSPNSESGLVVIFLLSQIILCYFGAMFQDASGPIMIIFTVFHLMNAILIYLVLSWEQRAGHKIFRSFSETLYFFFSLVIYLSGFSGGIVLIRIGNIVPPFAFGMTALSSFFGVSSMLALARTSHSEEKKQPLSSVVARYGRCFLSAGTVLMACIVLGSIHYIRKYRAYYDQTEKGKVWIDGVLLSQTISLILLLLLTLATQLTGRMIYGESFGFFQPFCGCKKFVVLQAFGWAFFSASILSLTMHMTAKNFRWALFATTTGVMGHLFIQLSIEAFAVGCTIVGETLLDNQKKEDVYGYNKKKNIFNGALILSLIIQLVSIILRVVIDISQIQMIKSHPLNKNVLLSFSSLGFLVSVPMAHFSGKEEGIPLFHPFQGSGTYIALQALGWATYTLFALQSIGIIFFSMNNTNPPFFLQNHHPFMGYTLEGLLQMAPLVLIALSVAVEAPLAALRQRRHDKVMESLNLLRATLEENFSHRDLREQVALQFALRTLASASLSPQGIRCNKKNFQLGNKDLTSKETIAELNSREKMSEGKEKEEREIHFSEYEEDDDDNLSVLANLSKPQHGAASLLVLMFCIASGVGYIVAALWDTTVPLIGLVFSVSGLGICTISCVSVQTVYGVLMHGTNGEYTFFMPFKGGTVFVTLQIAGWSCYAFTFILTLMHTLENERGHFLLPTAALFSVFSQLLILASIPKFDARRRRKTYLEENGEGVVAMLVFLGAFLFAHLYIHVQRMFFAENDELSTAGGDYYTGVPSKRLKVPFFIIAFSLVSAVPCLLITLRRSTKRWGRVAKSPQRDLNNEDESQWERHKSVIAQIFVQVSEVMMLLLGMSTPMALGFLWYYIAHSEKQGLFRILQFWFPVILLSGVLASIISFIPQALHVGLGTQIVNIRCCIVTFALYSMPLICGIILFSPLVLLPFYSVGAYFTAFITPTLAVLGSFKQVRMVLRFSVYAVLGYVTYVEYLRVVENNTIRFAMTTLICYLIDVLQLSFWLWYLPFYEGNPEETGSRRNLAFTNWVRKYLFSDAERYFNFRVFRDDETVDLRDSSNQYIFSFHPHGVFPGTALFCYFTEKWRRSIGWNTNTYLATHVATVIFNIPLMREFNLSLGVLAVTRTAILSNLSRGNSSLIVTGGQAELVLTKRSNTLMSLVAYHQGFIKLSIKERVPLVPMLCFAEQNVLDVTKFPRIQRIALKFLGFPFPMLPFGRWLFPLPHPTPLTLVVGSPLQIPTGADVNNPEDVSALADAYFASLKELFYKYRAKAGYPDMELALHTKPKKK</sequence>
<keyword evidence="3" id="KW-0444">Lipid biosynthesis</keyword>
<feature type="transmembrane region" description="Helical" evidence="11">
    <location>
        <begin position="144"/>
        <end position="170"/>
    </location>
</feature>
<keyword evidence="9 11" id="KW-0472">Membrane</keyword>
<keyword evidence="5 11" id="KW-0812">Transmembrane</keyword>
<feature type="transmembrane region" description="Helical" evidence="11">
    <location>
        <begin position="1057"/>
        <end position="1078"/>
    </location>
</feature>
<keyword evidence="8" id="KW-0443">Lipid metabolism</keyword>
<feature type="transmembrane region" description="Helical" evidence="11">
    <location>
        <begin position="874"/>
        <end position="894"/>
    </location>
</feature>
<feature type="transmembrane region" description="Helical" evidence="11">
    <location>
        <begin position="209"/>
        <end position="228"/>
    </location>
</feature>
<dbReference type="GO" id="GO:0005789">
    <property type="term" value="C:endoplasmic reticulum membrane"/>
    <property type="evidence" value="ECO:0007669"/>
    <property type="project" value="UniProtKB-SubCell"/>
</dbReference>
<feature type="transmembrane region" description="Helical" evidence="11">
    <location>
        <begin position="582"/>
        <end position="605"/>
    </location>
</feature>
<evidence type="ECO:0000256" key="10">
    <source>
        <dbReference type="ARBA" id="ARBA00023315"/>
    </source>
</evidence>
<feature type="transmembrane region" description="Helical" evidence="11">
    <location>
        <begin position="914"/>
        <end position="933"/>
    </location>
</feature>
<comment type="similarity">
    <text evidence="2">Belongs to the diacylglycerol acyltransferase family.</text>
</comment>
<name>A0A1X0P4J0_9TRYP</name>
<evidence type="ECO:0000256" key="11">
    <source>
        <dbReference type="SAM" id="Phobius"/>
    </source>
</evidence>